<organism evidence="1 2">
    <name type="scientific">Aduncisulcus paluster</name>
    <dbReference type="NCBI Taxonomy" id="2918883"/>
    <lineage>
        <taxon>Eukaryota</taxon>
        <taxon>Metamonada</taxon>
        <taxon>Carpediemonas-like organisms</taxon>
        <taxon>Aduncisulcus</taxon>
    </lineage>
</organism>
<sequence>MKVGYIRPKCRFLNGIEGKLSISHLDSFPKKIIKTNQKLSLNKILKSGDVLIRLAHEQSKEKRKKHFVTILTTRTILESEEQLKEIFKAPFNSVYVTIIQWKLPCQSSSPTSIADEFMFDDDSLKFISIPTLTFSSPSLDKSHIFSVLRDLILGKIHLKCSRPTLLTIDSQLKKTSIISGDPIHEIDSIFCKYSLSLFSFPLSPSSSFLSTSSKAKDEPIFQKSHSIPPLSTFLTLTPLHLIPATSLPICFLNGPYQLLWTDKE</sequence>
<proteinExistence type="predicted"/>
<gene>
    <name evidence="1" type="ORF">ADUPG1_008018</name>
</gene>
<comment type="caution">
    <text evidence="1">The sequence shown here is derived from an EMBL/GenBank/DDBJ whole genome shotgun (WGS) entry which is preliminary data.</text>
</comment>
<keyword evidence="2" id="KW-1185">Reference proteome</keyword>
<protein>
    <submittedName>
        <fullName evidence="1">Uncharacterized protein</fullName>
    </submittedName>
</protein>
<evidence type="ECO:0000313" key="2">
    <source>
        <dbReference type="Proteomes" id="UP001057375"/>
    </source>
</evidence>
<reference evidence="1" key="1">
    <citation type="submission" date="2022-03" db="EMBL/GenBank/DDBJ databases">
        <title>Draft genome sequence of Aduncisulcus paluster, a free-living microaerophilic Fornicata.</title>
        <authorList>
            <person name="Yuyama I."/>
            <person name="Kume K."/>
            <person name="Tamura T."/>
            <person name="Inagaki Y."/>
            <person name="Hashimoto T."/>
        </authorList>
    </citation>
    <scope>NUCLEOTIDE SEQUENCE</scope>
    <source>
        <strain evidence="1">NY0171</strain>
    </source>
</reference>
<name>A0ABQ5KQF2_9EUKA</name>
<dbReference type="EMBL" id="BQXS01010856">
    <property type="protein sequence ID" value="GKT34718.1"/>
    <property type="molecule type" value="Genomic_DNA"/>
</dbReference>
<dbReference type="Proteomes" id="UP001057375">
    <property type="component" value="Unassembled WGS sequence"/>
</dbReference>
<evidence type="ECO:0000313" key="1">
    <source>
        <dbReference type="EMBL" id="GKT34718.1"/>
    </source>
</evidence>
<accession>A0ABQ5KQF2</accession>
<feature type="non-terminal residue" evidence="1">
    <location>
        <position position="264"/>
    </location>
</feature>